<dbReference type="OrthoDB" id="678692at2759"/>
<name>A0A8T0X6P6_PANVG</name>
<sequence length="338" mass="38295">MEVNTEAEPLRDGATSQDHDREEEGGHDIGGEAKRLREGNDDKDGESGRHQEYMDEDEVDWTMGINILDSYRQEWISTYGKMWGSFEDETEIPAMQHTVGPILPISAWPRHMLQIFSVNVTEIKGALQWPLNVYGHVAVRDSLDRKRNYLFRRSREDCQTLASPELTGPSRAVVLIDPVFFEVDLKVKSIGTPFECEDKVLSYHCFCYDHIPHMSNTGFARREVESTEHSTMEFFLAHLSHAVEATIEIHVVEGSADFKARFTARTTGIDEDVILLDSLDRKVTVASDGLVALDRRVVSVKEEGDVDNRFLSVYVEATEVGGSGGTFFNHVNFIPEWH</sequence>
<evidence type="ECO:0000256" key="1">
    <source>
        <dbReference type="SAM" id="MobiDB-lite"/>
    </source>
</evidence>
<evidence type="ECO:0000313" key="3">
    <source>
        <dbReference type="EMBL" id="KAG2651239.1"/>
    </source>
</evidence>
<dbReference type="AlphaFoldDB" id="A0A8T0X6P6"/>
<comment type="caution">
    <text evidence="3">The sequence shown here is derived from an EMBL/GenBank/DDBJ whole genome shotgun (WGS) entry which is preliminary data.</text>
</comment>
<dbReference type="PANTHER" id="PTHR33065">
    <property type="entry name" value="OS07G0486400 PROTEIN"/>
    <property type="match status" value="1"/>
</dbReference>
<evidence type="ECO:0000313" key="4">
    <source>
        <dbReference type="Proteomes" id="UP000823388"/>
    </source>
</evidence>
<accession>A0A8T0X6P6</accession>
<dbReference type="EMBL" id="CM029038">
    <property type="protein sequence ID" value="KAG2651236.1"/>
    <property type="molecule type" value="Genomic_DNA"/>
</dbReference>
<organism evidence="3 4">
    <name type="scientific">Panicum virgatum</name>
    <name type="common">Blackwell switchgrass</name>
    <dbReference type="NCBI Taxonomy" id="38727"/>
    <lineage>
        <taxon>Eukaryota</taxon>
        <taxon>Viridiplantae</taxon>
        <taxon>Streptophyta</taxon>
        <taxon>Embryophyta</taxon>
        <taxon>Tracheophyta</taxon>
        <taxon>Spermatophyta</taxon>
        <taxon>Magnoliopsida</taxon>
        <taxon>Liliopsida</taxon>
        <taxon>Poales</taxon>
        <taxon>Poaceae</taxon>
        <taxon>PACMAD clade</taxon>
        <taxon>Panicoideae</taxon>
        <taxon>Panicodae</taxon>
        <taxon>Paniceae</taxon>
        <taxon>Panicinae</taxon>
        <taxon>Panicum</taxon>
        <taxon>Panicum sect. Hiantes</taxon>
    </lineage>
</organism>
<feature type="region of interest" description="Disordered" evidence="1">
    <location>
        <begin position="1"/>
        <end position="55"/>
    </location>
</feature>
<dbReference type="Proteomes" id="UP000823388">
    <property type="component" value="Chromosome 1N"/>
</dbReference>
<dbReference type="EMBL" id="CM029038">
    <property type="protein sequence ID" value="KAG2651239.1"/>
    <property type="molecule type" value="Genomic_DNA"/>
</dbReference>
<dbReference type="EMBL" id="CM029038">
    <property type="protein sequence ID" value="KAG2651237.1"/>
    <property type="molecule type" value="Genomic_DNA"/>
</dbReference>
<proteinExistence type="predicted"/>
<protein>
    <recommendedName>
        <fullName evidence="2">DUF6598 domain-containing protein</fullName>
    </recommendedName>
</protein>
<feature type="domain" description="DUF6598" evidence="2">
    <location>
        <begin position="112"/>
        <end position="307"/>
    </location>
</feature>
<gene>
    <name evidence="3" type="ORF">PVAP13_1NG253000</name>
</gene>
<reference evidence="3" key="1">
    <citation type="submission" date="2020-05" db="EMBL/GenBank/DDBJ databases">
        <title>WGS assembly of Panicum virgatum.</title>
        <authorList>
            <person name="Lovell J.T."/>
            <person name="Jenkins J."/>
            <person name="Shu S."/>
            <person name="Juenger T.E."/>
            <person name="Schmutz J."/>
        </authorList>
    </citation>
    <scope>NUCLEOTIDE SEQUENCE</scope>
    <source>
        <strain evidence="3">AP13</strain>
    </source>
</reference>
<dbReference type="PANTHER" id="PTHR33065:SF131">
    <property type="entry name" value="EXPRESSED PROTEIN"/>
    <property type="match status" value="1"/>
</dbReference>
<keyword evidence="4" id="KW-1185">Reference proteome</keyword>
<evidence type="ECO:0000259" key="2">
    <source>
        <dbReference type="Pfam" id="PF20241"/>
    </source>
</evidence>
<dbReference type="EMBL" id="CM029038">
    <property type="protein sequence ID" value="KAG2651238.1"/>
    <property type="molecule type" value="Genomic_DNA"/>
</dbReference>
<feature type="compositionally biased region" description="Basic and acidic residues" evidence="1">
    <location>
        <begin position="17"/>
        <end position="53"/>
    </location>
</feature>
<dbReference type="InterPro" id="IPR046533">
    <property type="entry name" value="DUF6598"/>
</dbReference>
<dbReference type="Pfam" id="PF20241">
    <property type="entry name" value="DUF6598"/>
    <property type="match status" value="1"/>
</dbReference>